<gene>
    <name evidence="3" type="ORF">UFOPK3480_00989</name>
</gene>
<dbReference type="InterPro" id="IPR015995">
    <property type="entry name" value="MlrC_N"/>
</dbReference>
<dbReference type="EMBL" id="CAFBLY010000100">
    <property type="protein sequence ID" value="CAB4885893.1"/>
    <property type="molecule type" value="Genomic_DNA"/>
</dbReference>
<accession>A0A6J7F2Y1</accession>
<feature type="domain" description="Microcystin LR degradation protein MlrC C-terminal" evidence="1">
    <location>
        <begin position="99"/>
        <end position="281"/>
    </location>
</feature>
<reference evidence="3" key="1">
    <citation type="submission" date="2020-05" db="EMBL/GenBank/DDBJ databases">
        <authorList>
            <person name="Chiriac C."/>
            <person name="Salcher M."/>
            <person name="Ghai R."/>
            <person name="Kavagutti S V."/>
        </authorList>
    </citation>
    <scope>NUCLEOTIDE SEQUENCE</scope>
</reference>
<feature type="domain" description="Microcystin LR degradation protein MlrC N-terminal" evidence="2">
    <location>
        <begin position="1"/>
        <end position="85"/>
    </location>
</feature>
<evidence type="ECO:0000313" key="3">
    <source>
        <dbReference type="EMBL" id="CAB4885893.1"/>
    </source>
</evidence>
<dbReference type="AlphaFoldDB" id="A0A6J7F2Y1"/>
<dbReference type="InterPro" id="IPR010799">
    <property type="entry name" value="MlrC_C"/>
</dbReference>
<dbReference type="Pfam" id="PF07364">
    <property type="entry name" value="DUF1485"/>
    <property type="match status" value="1"/>
</dbReference>
<sequence length="296" mass="32258">MKVAVQAAIEIEQKPGILGISILAGFSLADFYDAGMSVIVISDQNNPHYSELENQVADELQAMILSQADGFIYESIPTAQALNRAREITKLITPGPVLLLDHSDNVMSGGPCDTTDILEAALQFGLSNIACGPIADPETVQKLIQVGLNKPVDIELGNKSGWTYRGVCKQPLKLTGVVKAISDGKIKVTGPIFNGSILNMGPSVLFETNESQIVISSERVEPYDIAVMTSLGIELQSKTYVLLKSRMYCRPVFFPFSKGFVECDSDQGGPTSSNYDWFDIQHIRRPIYPLDVKNLA</sequence>
<protein>
    <submittedName>
        <fullName evidence="3">Unannotated protein</fullName>
    </submittedName>
</protein>
<dbReference type="Pfam" id="PF07171">
    <property type="entry name" value="MlrC_C"/>
    <property type="match status" value="1"/>
</dbReference>
<name>A0A6J7F2Y1_9ZZZZ</name>
<organism evidence="3">
    <name type="scientific">freshwater metagenome</name>
    <dbReference type="NCBI Taxonomy" id="449393"/>
    <lineage>
        <taxon>unclassified sequences</taxon>
        <taxon>metagenomes</taxon>
        <taxon>ecological metagenomes</taxon>
    </lineage>
</organism>
<proteinExistence type="predicted"/>
<evidence type="ECO:0000259" key="1">
    <source>
        <dbReference type="Pfam" id="PF07171"/>
    </source>
</evidence>
<evidence type="ECO:0000259" key="2">
    <source>
        <dbReference type="Pfam" id="PF07364"/>
    </source>
</evidence>